<dbReference type="EMBL" id="JAAGWQ010000007">
    <property type="protein sequence ID" value="KAF5680075.1"/>
    <property type="molecule type" value="Genomic_DNA"/>
</dbReference>
<comment type="caution">
    <text evidence="3">The sequence shown here is derived from an EMBL/GenBank/DDBJ whole genome shotgun (WGS) entry which is preliminary data.</text>
</comment>
<dbReference type="GO" id="GO:0016747">
    <property type="term" value="F:acyltransferase activity, transferring groups other than amino-acyl groups"/>
    <property type="evidence" value="ECO:0007669"/>
    <property type="project" value="InterPro"/>
</dbReference>
<organism evidence="3 4">
    <name type="scientific">Fusarium heterosporum</name>
    <dbReference type="NCBI Taxonomy" id="42747"/>
    <lineage>
        <taxon>Eukaryota</taxon>
        <taxon>Fungi</taxon>
        <taxon>Dikarya</taxon>
        <taxon>Ascomycota</taxon>
        <taxon>Pezizomycotina</taxon>
        <taxon>Sordariomycetes</taxon>
        <taxon>Hypocreomycetidae</taxon>
        <taxon>Hypocreales</taxon>
        <taxon>Nectriaceae</taxon>
        <taxon>Fusarium</taxon>
        <taxon>Fusarium heterosporum species complex</taxon>
    </lineage>
</organism>
<accession>A0A8H5X2M3</accession>
<feature type="region of interest" description="Disordered" evidence="1">
    <location>
        <begin position="1"/>
        <end position="35"/>
    </location>
</feature>
<gene>
    <name evidence="3" type="ORF">FHETE_619</name>
</gene>
<dbReference type="InterPro" id="IPR000182">
    <property type="entry name" value="GNAT_dom"/>
</dbReference>
<dbReference type="Pfam" id="PF00583">
    <property type="entry name" value="Acetyltransf_1"/>
    <property type="match status" value="1"/>
</dbReference>
<dbReference type="OrthoDB" id="2115692at2759"/>
<evidence type="ECO:0000313" key="3">
    <source>
        <dbReference type="EMBL" id="KAF5680075.1"/>
    </source>
</evidence>
<evidence type="ECO:0000259" key="2">
    <source>
        <dbReference type="PROSITE" id="PS51186"/>
    </source>
</evidence>
<dbReference type="InterPro" id="IPR016181">
    <property type="entry name" value="Acyl_CoA_acyltransferase"/>
</dbReference>
<dbReference type="AlphaFoldDB" id="A0A8H5X2M3"/>
<dbReference type="PANTHER" id="PTHR42791">
    <property type="entry name" value="GNAT FAMILY ACETYLTRANSFERASE"/>
    <property type="match status" value="1"/>
</dbReference>
<keyword evidence="4" id="KW-1185">Reference proteome</keyword>
<sequence>MSEYAYPSPASSASPSEIMLSPPSSQIRSGNRRSHTKSRMGCLTCFFRIISSSRLAMNGVLALSAYQVASVTHCQHARRKEYQYQMLAIQDLRKCLSEFGPEHADGALVASMALLWLCEDMPRTSRRQISEGISAILQACRRLGHQSGFYHMIAKAWRPAPHWNPMQKPSGERSSRLQLHHIISEMHKFRAIVKELEPDSGTWRQLRLLVTLAEDLAKLDSSTPTEKQFERIRLLRDYKLWLPLNDLLTGRDVSATLMVNAYLYTIALYAQRHSAQAYMIDLGVDLRGLLEQTLRQLRTSPFLTQLRVPREWEYSDDDMFARSRNLVVILNPCDPSRSSVNLLTSQLFPREHASPLKPPPPFRAPQKNMASTPRKTLKLDEVTLQDVPDLTHIWFAAFTDPGIRRIWPDTPAVRRWWDDANRHDLTHKPFQRYIKIVDPDSTDELGRPRIAAFAKWDTSMPQERGRRYPPWTDDQPRQTCDDFIAKEESERLRVVGDRKHYYLDTLVTHPDYQRCGAGSMLMKWGCDLADANGVAAYVDASKSGAALYERFGFVDESLPDSGDVASMVRR</sequence>
<dbReference type="PROSITE" id="PS51186">
    <property type="entry name" value="GNAT"/>
    <property type="match status" value="1"/>
</dbReference>
<protein>
    <recommendedName>
        <fullName evidence="2">N-acetyltransferase domain-containing protein</fullName>
    </recommendedName>
</protein>
<dbReference type="InterPro" id="IPR052523">
    <property type="entry name" value="Trichothecene_AcTrans"/>
</dbReference>
<feature type="domain" description="N-acetyltransferase" evidence="2">
    <location>
        <begin position="432"/>
        <end position="570"/>
    </location>
</feature>
<feature type="compositionally biased region" description="Low complexity" evidence="1">
    <location>
        <begin position="1"/>
        <end position="17"/>
    </location>
</feature>
<dbReference type="PANTHER" id="PTHR42791:SF17">
    <property type="entry name" value="ACETYLTRANSFERASE, GNAT FAMILY FAMILY (AFU_ORTHOLOGUE AFUA_8G05690)"/>
    <property type="match status" value="1"/>
</dbReference>
<evidence type="ECO:0000313" key="4">
    <source>
        <dbReference type="Proteomes" id="UP000567885"/>
    </source>
</evidence>
<name>A0A8H5X2M3_FUSHE</name>
<dbReference type="CDD" id="cd04301">
    <property type="entry name" value="NAT_SF"/>
    <property type="match status" value="1"/>
</dbReference>
<dbReference type="SUPFAM" id="SSF55729">
    <property type="entry name" value="Acyl-CoA N-acyltransferases (Nat)"/>
    <property type="match status" value="1"/>
</dbReference>
<proteinExistence type="predicted"/>
<dbReference type="Gene3D" id="3.40.630.30">
    <property type="match status" value="1"/>
</dbReference>
<reference evidence="3 4" key="1">
    <citation type="submission" date="2020-05" db="EMBL/GenBank/DDBJ databases">
        <title>Identification and distribution of gene clusters putatively required for synthesis of sphingolipid metabolism inhibitors in phylogenetically diverse species of the filamentous fungus Fusarium.</title>
        <authorList>
            <person name="Kim H.-S."/>
            <person name="Busman M."/>
            <person name="Brown D.W."/>
            <person name="Divon H."/>
            <person name="Uhlig S."/>
            <person name="Proctor R.H."/>
        </authorList>
    </citation>
    <scope>NUCLEOTIDE SEQUENCE [LARGE SCALE GENOMIC DNA]</scope>
    <source>
        <strain evidence="3 4">NRRL 20693</strain>
    </source>
</reference>
<evidence type="ECO:0000256" key="1">
    <source>
        <dbReference type="SAM" id="MobiDB-lite"/>
    </source>
</evidence>
<dbReference type="Proteomes" id="UP000567885">
    <property type="component" value="Unassembled WGS sequence"/>
</dbReference>